<accession>A0A1M5RLR0</accession>
<organism evidence="2 3">
    <name type="scientific">Hydrocarboniphaga daqingensis</name>
    <dbReference type="NCBI Taxonomy" id="490188"/>
    <lineage>
        <taxon>Bacteria</taxon>
        <taxon>Pseudomonadati</taxon>
        <taxon>Pseudomonadota</taxon>
        <taxon>Gammaproteobacteria</taxon>
        <taxon>Nevskiales</taxon>
        <taxon>Nevskiaceae</taxon>
        <taxon>Hydrocarboniphaga</taxon>
    </lineage>
</organism>
<sequence>MKRIVIGAPMLWSAIMLAPGFAYGAEEPATVGSVAEDNGLQKNGWAIVKTPSILRVEPSDPVAPDLNQAIEHYERIVALPAVDTVRRAEAMRRAAYLRLQRVEAGPYDARDVRRAVALYEQLLKETPQDPGNDRTLYQLAHAYQVLGDGDASISRLQQLMERFPQSALTGDGGFRAAELLYSRGRYAEAERAYRGVLALGSKTPFFETAEFKLGWSLYQQAQYPQALPVFAGILDRELPPGELDDARQALEHVTARRRDVVGDALRLTYRSFAALGGGPAVNDHYGRNGEPRYARLIYDGLARHLVEHQRYTDAAGVYIAYLQRHPRSPQAPEFQSRIIASYQQGGFSELMLQAKEQYVRRYAPDSDYWRGPPRADVLAQVQSQIDEIAQHYQAVAQQLPPDDPTRSAAFLAAADRYRLALEWFPDDPKAGERSLLQADCLYDSGRIAAAAQQYENAAYQQRPHARSAEAAFAAVQAYQRLERESAPAALNAARQRSIAASLKLADRYRDHPQSGPVLTQAAQDLMALKNYPQAAAVAQRALDDGKGLSPELRRYDLAVVADAHFAQGDYAQAERDYTALLSSGPDDTSEAMLARDQLAAAIYRQAEQARDAGNDAAAAAHFVRVGKVAPQTAIRANADYDAAACYAALKQWASAADVLEGFRQRDPQHRLIGDVDRRLADAYQQDGKPKLAADAYMRLAQRDTGTPAQRRDAAWSAALLYDGANQPIMSQQAYERFLADASAPLDQAQQARRRLADIAGNITHDPQRQQSWLEQIVSRDRQAGNASSDRSRLLAAQASLDLGRKQAKSARQIALALPLDKTLMQRKQATEAAIARLDEAARYGFADVTTAATFELGSVYRDFGRAILESTRPRTLSGEALAEYELLLEEQADPFEVKAIQAHEANLGRMRQGVWNDWIRRSASALMELAPGRYGKNDQRDALYDSLL</sequence>
<keyword evidence="1" id="KW-0732">Signal</keyword>
<gene>
    <name evidence="2" type="ORF">SAMN04488068_3083</name>
</gene>
<feature type="signal peptide" evidence="1">
    <location>
        <begin position="1"/>
        <end position="24"/>
    </location>
</feature>
<dbReference type="STRING" id="490188.SAMN04488068_3083"/>
<dbReference type="OrthoDB" id="9806825at2"/>
<reference evidence="2 3" key="1">
    <citation type="submission" date="2016-11" db="EMBL/GenBank/DDBJ databases">
        <authorList>
            <person name="Jaros S."/>
            <person name="Januszkiewicz K."/>
            <person name="Wedrychowicz H."/>
        </authorList>
    </citation>
    <scope>NUCLEOTIDE SEQUENCE [LARGE SCALE GENOMIC DNA]</scope>
    <source>
        <strain evidence="2 3">CGMCC 1.7049</strain>
    </source>
</reference>
<dbReference type="Proteomes" id="UP000199758">
    <property type="component" value="Unassembled WGS sequence"/>
</dbReference>
<evidence type="ECO:0000313" key="3">
    <source>
        <dbReference type="Proteomes" id="UP000199758"/>
    </source>
</evidence>
<dbReference type="InterPro" id="IPR019734">
    <property type="entry name" value="TPR_rpt"/>
</dbReference>
<evidence type="ECO:0000313" key="2">
    <source>
        <dbReference type="EMBL" id="SHH27274.1"/>
    </source>
</evidence>
<dbReference type="EMBL" id="FQWZ01000008">
    <property type="protein sequence ID" value="SHH27274.1"/>
    <property type="molecule type" value="Genomic_DNA"/>
</dbReference>
<name>A0A1M5RLR0_9GAMM</name>
<dbReference type="Pfam" id="PF13174">
    <property type="entry name" value="TPR_6"/>
    <property type="match status" value="1"/>
</dbReference>
<dbReference type="Gene3D" id="1.25.40.10">
    <property type="entry name" value="Tetratricopeptide repeat domain"/>
    <property type="match status" value="4"/>
</dbReference>
<feature type="chain" id="PRO_5012997048" evidence="1">
    <location>
        <begin position="25"/>
        <end position="948"/>
    </location>
</feature>
<proteinExistence type="predicted"/>
<evidence type="ECO:0000256" key="1">
    <source>
        <dbReference type="SAM" id="SignalP"/>
    </source>
</evidence>
<dbReference type="InterPro" id="IPR011990">
    <property type="entry name" value="TPR-like_helical_dom_sf"/>
</dbReference>
<dbReference type="SUPFAM" id="SSF48452">
    <property type="entry name" value="TPR-like"/>
    <property type="match status" value="3"/>
</dbReference>
<dbReference type="AlphaFoldDB" id="A0A1M5RLR0"/>
<dbReference type="RefSeq" id="WP_072898961.1">
    <property type="nucleotide sequence ID" value="NZ_FQWZ01000008.1"/>
</dbReference>
<keyword evidence="3" id="KW-1185">Reference proteome</keyword>
<protein>
    <submittedName>
        <fullName evidence="2">Tetratricopeptide repeat-containing protein</fullName>
    </submittedName>
</protein>
<dbReference type="Pfam" id="PF14559">
    <property type="entry name" value="TPR_19"/>
    <property type="match status" value="1"/>
</dbReference>